<dbReference type="PROSITE" id="PS51404">
    <property type="entry name" value="DYP_PEROXIDASE"/>
    <property type="match status" value="1"/>
</dbReference>
<dbReference type="GO" id="GO:0020037">
    <property type="term" value="F:heme binding"/>
    <property type="evidence" value="ECO:0007669"/>
    <property type="project" value="InterPro"/>
</dbReference>
<dbReference type="AlphaFoldDB" id="A0A2I1CUC0"/>
<comment type="similarity">
    <text evidence="8">Belongs to the DyP-type peroxidase family.</text>
</comment>
<reference evidence="11" key="1">
    <citation type="submission" date="2016-12" db="EMBL/GenBank/DDBJ databases">
        <title>The genomes of Aspergillus section Nigri reveals drivers in fungal speciation.</title>
        <authorList>
            <consortium name="DOE Joint Genome Institute"/>
            <person name="Vesth T.C."/>
            <person name="Nybo J."/>
            <person name="Theobald S."/>
            <person name="Brandl J."/>
            <person name="Frisvad J.C."/>
            <person name="Nielsen K.F."/>
            <person name="Lyhne E.K."/>
            <person name="Kogle M.E."/>
            <person name="Kuo A."/>
            <person name="Riley R."/>
            <person name="Clum A."/>
            <person name="Nolan M."/>
            <person name="Lipzen A."/>
            <person name="Salamov A."/>
            <person name="Henrissat B."/>
            <person name="Wiebenga A."/>
            <person name="De vries R.P."/>
            <person name="Grigoriev I.V."/>
            <person name="Mortensen U.H."/>
            <person name="Andersen M.R."/>
            <person name="Baker S.E."/>
        </authorList>
    </citation>
    <scope>NUCLEOTIDE SEQUENCE</scope>
    <source>
        <strain evidence="11">IBT 28561</strain>
    </source>
</reference>
<keyword evidence="2" id="KW-0575">Peroxidase</keyword>
<feature type="domain" description="Dyp-type peroxidase C-terminal" evidence="9">
    <location>
        <begin position="309"/>
        <end position="361"/>
    </location>
</feature>
<evidence type="ECO:0000313" key="12">
    <source>
        <dbReference type="Proteomes" id="UP000234254"/>
    </source>
</evidence>
<name>A0A2I1CUC0_ASPC2</name>
<dbReference type="GO" id="GO:0004601">
    <property type="term" value="F:peroxidase activity"/>
    <property type="evidence" value="ECO:0007669"/>
    <property type="project" value="UniProtKB-KW"/>
</dbReference>
<dbReference type="InterPro" id="IPR048328">
    <property type="entry name" value="Dyp_perox_C"/>
</dbReference>
<keyword evidence="12" id="KW-1185">Reference proteome</keyword>
<keyword evidence="4" id="KW-0479">Metal-binding</keyword>
<evidence type="ECO:0000256" key="1">
    <source>
        <dbReference type="ARBA" id="ARBA00001970"/>
    </source>
</evidence>
<feature type="domain" description="DyP dimeric alpha+beta barrel" evidence="10">
    <location>
        <begin position="7"/>
        <end position="126"/>
    </location>
</feature>
<dbReference type="SUPFAM" id="SSF54909">
    <property type="entry name" value="Dimeric alpha+beta barrel"/>
    <property type="match status" value="1"/>
</dbReference>
<evidence type="ECO:0000259" key="9">
    <source>
        <dbReference type="Pfam" id="PF20628"/>
    </source>
</evidence>
<comment type="caution">
    <text evidence="11">The sequence shown here is derived from an EMBL/GenBank/DDBJ whole genome shotgun (WGS) entry which is preliminary data.</text>
</comment>
<keyword evidence="3" id="KW-0349">Heme</keyword>
<dbReference type="PANTHER" id="PTHR30521:SF4">
    <property type="entry name" value="DEFERROCHELATASE"/>
    <property type="match status" value="1"/>
</dbReference>
<dbReference type="OrthoDB" id="3207336at2759"/>
<keyword evidence="7" id="KW-0408">Iron</keyword>
<keyword evidence="5" id="KW-0732">Signal</keyword>
<keyword evidence="6" id="KW-0560">Oxidoreductase</keyword>
<evidence type="ECO:0000256" key="2">
    <source>
        <dbReference type="ARBA" id="ARBA00022559"/>
    </source>
</evidence>
<dbReference type="Proteomes" id="UP000234254">
    <property type="component" value="Unassembled WGS sequence"/>
</dbReference>
<protein>
    <recommendedName>
        <fullName evidence="13">Dyp-type peroxidase</fullName>
    </recommendedName>
</protein>
<evidence type="ECO:0000256" key="3">
    <source>
        <dbReference type="ARBA" id="ARBA00022617"/>
    </source>
</evidence>
<organism evidence="11 12">
    <name type="scientific">Aspergillus campestris (strain IBT 28561)</name>
    <dbReference type="NCBI Taxonomy" id="1392248"/>
    <lineage>
        <taxon>Eukaryota</taxon>
        <taxon>Fungi</taxon>
        <taxon>Dikarya</taxon>
        <taxon>Ascomycota</taxon>
        <taxon>Pezizomycotina</taxon>
        <taxon>Eurotiomycetes</taxon>
        <taxon>Eurotiomycetidae</taxon>
        <taxon>Eurotiales</taxon>
        <taxon>Aspergillaceae</taxon>
        <taxon>Aspergillus</taxon>
        <taxon>Aspergillus subgen. Circumdati</taxon>
    </lineage>
</organism>
<evidence type="ECO:0000256" key="8">
    <source>
        <dbReference type="ARBA" id="ARBA00025737"/>
    </source>
</evidence>
<dbReference type="EMBL" id="MSFM01000012">
    <property type="protein sequence ID" value="PKY01211.1"/>
    <property type="molecule type" value="Genomic_DNA"/>
</dbReference>
<dbReference type="InterPro" id="IPR049509">
    <property type="entry name" value="DyP_N"/>
</dbReference>
<accession>A0A2I1CUC0</accession>
<dbReference type="GO" id="GO:0046872">
    <property type="term" value="F:metal ion binding"/>
    <property type="evidence" value="ECO:0007669"/>
    <property type="project" value="UniProtKB-KW"/>
</dbReference>
<evidence type="ECO:0000313" key="11">
    <source>
        <dbReference type="EMBL" id="PKY01211.1"/>
    </source>
</evidence>
<dbReference type="VEuPathDB" id="FungiDB:P168DRAFT_312989"/>
<evidence type="ECO:0000256" key="5">
    <source>
        <dbReference type="ARBA" id="ARBA00022729"/>
    </source>
</evidence>
<dbReference type="RefSeq" id="XP_024689805.1">
    <property type="nucleotide sequence ID" value="XM_024839620.1"/>
</dbReference>
<dbReference type="Pfam" id="PF20628">
    <property type="entry name" value="Dyp_perox_C"/>
    <property type="match status" value="1"/>
</dbReference>
<sequence length="439" mass="49418">MALDQKNIQGDIWPRLPKKSEIFLFCEITNSAKFKEKLSGFSKHLTSAHDAQQILSEISRRKTNGELGPDDIIDAMAVNLACSAKGLKKLEKEDQGDDVFRKGMYNDMVVEGLDREAEWHGEFKGRVVTEEAVQDFVIKVLNPTFKNAPDRSVKYMFAQTGVVLQHECEHFGWADVVSQPLIKGLDKPSSEKLAPPPVKPGIMIVGAEADTANHPAWAKDGSFMVFRRSKQLVPESIQWVTETFKPQATNEKGELMMGALSCLSSRLMGRWRDVVSLEQKPHAYDVMNDVATLMKSNDFDFKDNDDLDDTHAIVRRGIPYGPQTQRTETLSGISMHDRGLLFVSYQSNLRHGFRYMQKEWSNKFSHPAGKDKNYGGAQPGLDPIIGQWAEGDEENNYANVPRLDDPRKLEKIKLERIVIAEGGECFFTSSFSGIKDLCK</sequence>
<evidence type="ECO:0000256" key="7">
    <source>
        <dbReference type="ARBA" id="ARBA00023004"/>
    </source>
</evidence>
<dbReference type="PANTHER" id="PTHR30521">
    <property type="entry name" value="DEFERROCHELATASE/PEROXIDASE"/>
    <property type="match status" value="1"/>
</dbReference>
<dbReference type="InterPro" id="IPR006314">
    <property type="entry name" value="Dyp_peroxidase"/>
</dbReference>
<dbReference type="GeneID" id="36547144"/>
<evidence type="ECO:0000259" key="10">
    <source>
        <dbReference type="Pfam" id="PF21105"/>
    </source>
</evidence>
<dbReference type="GO" id="GO:0005829">
    <property type="term" value="C:cytosol"/>
    <property type="evidence" value="ECO:0007669"/>
    <property type="project" value="TreeGrafter"/>
</dbReference>
<comment type="cofactor">
    <cofactor evidence="1">
        <name>heme b</name>
        <dbReference type="ChEBI" id="CHEBI:60344"/>
    </cofactor>
</comment>
<proteinExistence type="inferred from homology"/>
<dbReference type="InterPro" id="IPR011008">
    <property type="entry name" value="Dimeric_a/b-barrel"/>
</dbReference>
<evidence type="ECO:0008006" key="13">
    <source>
        <dbReference type="Google" id="ProtNLM"/>
    </source>
</evidence>
<evidence type="ECO:0000256" key="4">
    <source>
        <dbReference type="ARBA" id="ARBA00022723"/>
    </source>
</evidence>
<evidence type="ECO:0000256" key="6">
    <source>
        <dbReference type="ARBA" id="ARBA00023002"/>
    </source>
</evidence>
<dbReference type="Pfam" id="PF21105">
    <property type="entry name" value="DyP_N"/>
    <property type="match status" value="1"/>
</dbReference>
<gene>
    <name evidence="11" type="ORF">P168DRAFT_312989</name>
</gene>